<dbReference type="Proteomes" id="UP000001426">
    <property type="component" value="Chromosome"/>
</dbReference>
<evidence type="ECO:0000313" key="1">
    <source>
        <dbReference type="EMBL" id="WCL94466.1"/>
    </source>
</evidence>
<reference evidence="1 2" key="1">
    <citation type="journal article" date="2004" name="Nat. Biotechnol.">
        <title>Complete genome sequence of the metabolically versatile photosynthetic bacterium Rhodopseudomonas palustris.</title>
        <authorList>
            <person name="Larimer F.W."/>
            <person name="Chain P."/>
            <person name="Hauser L."/>
            <person name="Lamerdin J."/>
            <person name="Malfatti S."/>
            <person name="Do L."/>
            <person name="Land M.L."/>
            <person name="Pelletier D.A."/>
            <person name="Beatty J.T."/>
            <person name="Lang A.S."/>
            <person name="Tabita F.R."/>
            <person name="Gibson J.L."/>
            <person name="Hanson T.E."/>
            <person name="Bobst C."/>
            <person name="Torres J.L."/>
            <person name="Peres C."/>
            <person name="Harrison F.H."/>
            <person name="Gibson J."/>
            <person name="Harwood C.S."/>
        </authorList>
    </citation>
    <scope>NUCLEOTIDE SEQUENCE [LARGE SCALE GENOMIC DNA]</scope>
    <source>
        <strain evidence="2">ATCC BAA-98 / CGA009</strain>
    </source>
</reference>
<proteinExistence type="predicted"/>
<organism evidence="1 2">
    <name type="scientific">Rhodopseudomonas palustris (strain ATCC BAA-98 / CGA009)</name>
    <dbReference type="NCBI Taxonomy" id="258594"/>
    <lineage>
        <taxon>Bacteria</taxon>
        <taxon>Pseudomonadati</taxon>
        <taxon>Pseudomonadota</taxon>
        <taxon>Alphaproteobacteria</taxon>
        <taxon>Hyphomicrobiales</taxon>
        <taxon>Nitrobacteraceae</taxon>
        <taxon>Rhodopseudomonas</taxon>
    </lineage>
</organism>
<gene>
    <name evidence="1" type="ORF">TX73_022155</name>
</gene>
<accession>A0AAF0BRN7</accession>
<sequence length="180" mass="20858">MEGEKDSSDEFFERFSQHLSQIDEIASIVLRGHLLVEQDLDSVIEAIFFYPQYITRLSFERKIQIARAMALRMQEDPAWETLRTLNLLRNGIAHSSDIDDRRKKLAELRHACMNQMNPEAQRQHEGNSDKEIVILGCALCCGHLAILEETLVEMHAVLRELDEQIHPHLQRMPIKSVREG</sequence>
<dbReference type="RefSeq" id="WP_147408393.1">
    <property type="nucleotide sequence ID" value="NZ_CP116810.1"/>
</dbReference>
<keyword evidence="2" id="KW-1185">Reference proteome</keyword>
<dbReference type="AlphaFoldDB" id="A0AAF0BRN7"/>
<dbReference type="KEGG" id="rpa:TX73_022155"/>
<name>A0AAF0BRN7_RHOPA</name>
<evidence type="ECO:0000313" key="2">
    <source>
        <dbReference type="Proteomes" id="UP000001426"/>
    </source>
</evidence>
<dbReference type="EMBL" id="CP116810">
    <property type="protein sequence ID" value="WCL94466.1"/>
    <property type="molecule type" value="Genomic_DNA"/>
</dbReference>
<protein>
    <submittedName>
        <fullName evidence="1">Uncharacterized protein</fullName>
    </submittedName>
</protein>
<dbReference type="GeneID" id="66895404"/>